<evidence type="ECO:0000256" key="3">
    <source>
        <dbReference type="PROSITE-ProRule" id="PRU00810"/>
    </source>
</evidence>
<dbReference type="FunFam" id="1.20.1160.11:FF:000004">
    <property type="entry name" value="Paired amphipathic helix protein Sin3a"/>
    <property type="match status" value="1"/>
</dbReference>
<evidence type="ECO:0000256" key="1">
    <source>
        <dbReference type="ARBA" id="ARBA00004123"/>
    </source>
</evidence>
<dbReference type="FunFam" id="1.20.1160.11:FF:000001">
    <property type="entry name" value="Paired amphipathic helix protein Sin3"/>
    <property type="match status" value="1"/>
</dbReference>
<dbReference type="GO" id="GO:0000122">
    <property type="term" value="P:negative regulation of transcription by RNA polymerase II"/>
    <property type="evidence" value="ECO:0007669"/>
    <property type="project" value="TreeGrafter"/>
</dbReference>
<evidence type="ECO:0000256" key="4">
    <source>
        <dbReference type="SAM" id="MobiDB-lite"/>
    </source>
</evidence>
<feature type="compositionally biased region" description="Pro residues" evidence="4">
    <location>
        <begin position="290"/>
        <end position="304"/>
    </location>
</feature>
<dbReference type="InterPro" id="IPR036600">
    <property type="entry name" value="PAH_sf"/>
</dbReference>
<dbReference type="Pfam" id="PF02671">
    <property type="entry name" value="PAH"/>
    <property type="match status" value="2"/>
</dbReference>
<feature type="compositionally biased region" description="Polar residues" evidence="4">
    <location>
        <begin position="275"/>
        <end position="289"/>
    </location>
</feature>
<dbReference type="EMBL" id="SCEB01001040">
    <property type="protein sequence ID" value="RXM97551.1"/>
    <property type="molecule type" value="Genomic_DNA"/>
</dbReference>
<feature type="compositionally biased region" description="Pro residues" evidence="4">
    <location>
        <begin position="242"/>
        <end position="266"/>
    </location>
</feature>
<evidence type="ECO:0000313" key="6">
    <source>
        <dbReference type="Proteomes" id="UP000289886"/>
    </source>
</evidence>
<dbReference type="Gene3D" id="1.20.1160.11">
    <property type="entry name" value="Paired amphipathic helix"/>
    <property type="match status" value="2"/>
</dbReference>
<dbReference type="InterPro" id="IPR003822">
    <property type="entry name" value="PAH"/>
</dbReference>
<dbReference type="InterPro" id="IPR039774">
    <property type="entry name" value="Sin3-like"/>
</dbReference>
<gene>
    <name evidence="5" type="ORF">EOD39_14269</name>
</gene>
<dbReference type="SUPFAM" id="SSF47762">
    <property type="entry name" value="PAH2 domain"/>
    <property type="match status" value="2"/>
</dbReference>
<dbReference type="Proteomes" id="UP000289886">
    <property type="component" value="Unassembled WGS sequence"/>
</dbReference>
<feature type="compositionally biased region" description="Polar residues" evidence="4">
    <location>
        <begin position="434"/>
        <end position="447"/>
    </location>
</feature>
<comment type="subcellular location">
    <subcellularLocation>
        <location evidence="1 3">Nucleus</location>
    </subcellularLocation>
</comment>
<reference evidence="5 6" key="1">
    <citation type="submission" date="2019-01" db="EMBL/GenBank/DDBJ databases">
        <title>Draft Genome and Complete Hox-Cluster Characterization of the Sterlet Sturgeon (Acipenser ruthenus).</title>
        <authorList>
            <person name="Wei Q."/>
        </authorList>
    </citation>
    <scope>NUCLEOTIDE SEQUENCE [LARGE SCALE GENOMIC DNA]</scope>
    <source>
        <strain evidence="5">WHYD16114868_AA</strain>
        <tissue evidence="5">Blood</tissue>
    </source>
</reference>
<dbReference type="PANTHER" id="PTHR12346">
    <property type="entry name" value="SIN3B-RELATED"/>
    <property type="match status" value="1"/>
</dbReference>
<organism evidence="5 6">
    <name type="scientific">Acipenser ruthenus</name>
    <name type="common">Sterlet sturgeon</name>
    <dbReference type="NCBI Taxonomy" id="7906"/>
    <lineage>
        <taxon>Eukaryota</taxon>
        <taxon>Metazoa</taxon>
        <taxon>Chordata</taxon>
        <taxon>Craniata</taxon>
        <taxon>Vertebrata</taxon>
        <taxon>Euteleostomi</taxon>
        <taxon>Actinopterygii</taxon>
        <taxon>Chondrostei</taxon>
        <taxon>Acipenseriformes</taxon>
        <taxon>Acipenseridae</taxon>
        <taxon>Acipenser</taxon>
    </lineage>
</organism>
<evidence type="ECO:0000256" key="2">
    <source>
        <dbReference type="ARBA" id="ARBA00023242"/>
    </source>
</evidence>
<comment type="caution">
    <text evidence="5">The sequence shown here is derived from an EMBL/GenBank/DDBJ whole genome shotgun (WGS) entry which is preliminary data.</text>
</comment>
<feature type="compositionally biased region" description="Polar residues" evidence="4">
    <location>
        <begin position="83"/>
        <end position="92"/>
    </location>
</feature>
<keyword evidence="6" id="KW-1185">Reference proteome</keyword>
<dbReference type="AlphaFoldDB" id="A0A662YP14"/>
<feature type="compositionally biased region" description="Polar residues" evidence="4">
    <location>
        <begin position="306"/>
        <end position="322"/>
    </location>
</feature>
<dbReference type="PROSITE" id="PS51477">
    <property type="entry name" value="PAH"/>
    <property type="match status" value="2"/>
</dbReference>
<feature type="region of interest" description="Disordered" evidence="4">
    <location>
        <begin position="83"/>
        <end position="135"/>
    </location>
</feature>
<evidence type="ECO:0000313" key="5">
    <source>
        <dbReference type="EMBL" id="RXM97551.1"/>
    </source>
</evidence>
<name>A0A662YP14_ACIRT</name>
<sequence>MTVLVSSSSGFEVPSRYEFTMKRRLDEQDPVFASQQRRLASSTESFQHRVLAPAPAVYEAVSENMQPTTGIQYSVPQGYQVPTVAQSSSSHGHTPGTAVHSGGHHHPPTVPPHSGQVVQSHPHAPTPTAPVQGQQQFQRLKVEDALSYLDQVKLQFGSQPQVYNDFLDIMKEFKSQSIDTPGVISRVSQLFKGHPDLIMGFNTFLPPGYKIEVQTNDLVNVTTPGQIHHITPHGIQVQQLPLPQPPQHQPPPPAPATPAAAPPAAQPTPAKISKPLQSPALTPTSQSNPSIPPYASPRSPPVQPHTPVSGTPASAPPLQNNQPVEFNHAINYVNKIKNRFQGQPDIYKAFLEILHTYQKEQRNAKEAGGNYTPALTEQEVYAQVARLFKNQEDLLSEFGQFLPDANSSVLLSKTTAEKVEAVRNDHGGTVKKPQLNNNKQRPNQNGCQIRRHSGSGATPVKKKPKLLGLKDQSQTEASKHGVGTESLFFEKSPLVIDRALLAKMTATVFGCLAFSQQKGALWDILRE</sequence>
<dbReference type="GO" id="GO:0070822">
    <property type="term" value="C:Sin3-type complex"/>
    <property type="evidence" value="ECO:0007669"/>
    <property type="project" value="TreeGrafter"/>
</dbReference>
<feature type="region of interest" description="Disordered" evidence="4">
    <location>
        <begin position="239"/>
        <end position="322"/>
    </location>
</feature>
<dbReference type="PANTHER" id="PTHR12346:SF2">
    <property type="entry name" value="PAIRED AMPHIPATHIC HELIX PROTEIN SIN3A"/>
    <property type="match status" value="1"/>
</dbReference>
<feature type="region of interest" description="Disordered" evidence="4">
    <location>
        <begin position="424"/>
        <end position="480"/>
    </location>
</feature>
<proteinExistence type="predicted"/>
<dbReference type="GO" id="GO:0003714">
    <property type="term" value="F:transcription corepressor activity"/>
    <property type="evidence" value="ECO:0007669"/>
    <property type="project" value="InterPro"/>
</dbReference>
<protein>
    <submittedName>
        <fullName evidence="5">Paired amphipathic helix protein Sin3a</fullName>
    </submittedName>
</protein>
<accession>A0A662YP14</accession>
<keyword evidence="2 3" id="KW-0539">Nucleus</keyword>